<feature type="transmembrane region" description="Helical" evidence="7">
    <location>
        <begin position="121"/>
        <end position="141"/>
    </location>
</feature>
<feature type="transmembrane region" description="Helical" evidence="7">
    <location>
        <begin position="424"/>
        <end position="444"/>
    </location>
</feature>
<dbReference type="PANTHER" id="PTHR43507">
    <property type="entry name" value="NADH-UBIQUINONE OXIDOREDUCTASE CHAIN 4"/>
    <property type="match status" value="1"/>
</dbReference>
<feature type="domain" description="NADH:quinone oxidoreductase/Mrp antiporter transmembrane" evidence="8">
    <location>
        <begin position="143"/>
        <end position="435"/>
    </location>
</feature>
<dbReference type="InterPro" id="IPR001750">
    <property type="entry name" value="ND/Mrp_TM"/>
</dbReference>
<dbReference type="InterPro" id="IPR003918">
    <property type="entry name" value="NADH_UbQ_OxRdtase"/>
</dbReference>
<evidence type="ECO:0000256" key="7">
    <source>
        <dbReference type="SAM" id="Phobius"/>
    </source>
</evidence>
<dbReference type="EC" id="1.6.5.11" evidence="9"/>
<keyword evidence="10" id="KW-1185">Reference proteome</keyword>
<dbReference type="RefSeq" id="WP_143988277.1">
    <property type="nucleotide sequence ID" value="NZ_CP041692.1"/>
</dbReference>
<feature type="transmembrane region" description="Helical" evidence="7">
    <location>
        <begin position="345"/>
        <end position="366"/>
    </location>
</feature>
<organism evidence="9 10">
    <name type="scientific">Microlunatus elymi</name>
    <dbReference type="NCBI Taxonomy" id="2596828"/>
    <lineage>
        <taxon>Bacteria</taxon>
        <taxon>Bacillati</taxon>
        <taxon>Actinomycetota</taxon>
        <taxon>Actinomycetes</taxon>
        <taxon>Propionibacteriales</taxon>
        <taxon>Propionibacteriaceae</taxon>
        <taxon>Microlunatus</taxon>
    </lineage>
</organism>
<dbReference type="AlphaFoldDB" id="A0A516Q4K1"/>
<evidence type="ECO:0000256" key="5">
    <source>
        <dbReference type="ARBA" id="ARBA00023136"/>
    </source>
</evidence>
<dbReference type="NCBIfam" id="TIGR01972">
    <property type="entry name" value="NDH_I_M"/>
    <property type="match status" value="1"/>
</dbReference>
<dbReference type="GO" id="GO:0048039">
    <property type="term" value="F:ubiquinone binding"/>
    <property type="evidence" value="ECO:0007669"/>
    <property type="project" value="TreeGrafter"/>
</dbReference>
<dbReference type="KEGG" id="mik:FOE78_22680"/>
<keyword evidence="3 6" id="KW-0812">Transmembrane</keyword>
<evidence type="ECO:0000313" key="9">
    <source>
        <dbReference type="EMBL" id="QDP98338.1"/>
    </source>
</evidence>
<dbReference type="GO" id="GO:0042773">
    <property type="term" value="P:ATP synthesis coupled electron transport"/>
    <property type="evidence" value="ECO:0007669"/>
    <property type="project" value="InterPro"/>
</dbReference>
<feature type="transmembrane region" description="Helical" evidence="7">
    <location>
        <begin position="318"/>
        <end position="339"/>
    </location>
</feature>
<evidence type="ECO:0000259" key="8">
    <source>
        <dbReference type="Pfam" id="PF00361"/>
    </source>
</evidence>
<feature type="transmembrane region" description="Helical" evidence="7">
    <location>
        <begin position="147"/>
        <end position="167"/>
    </location>
</feature>
<feature type="transmembrane region" description="Helical" evidence="7">
    <location>
        <begin position="225"/>
        <end position="248"/>
    </location>
</feature>
<evidence type="ECO:0000256" key="3">
    <source>
        <dbReference type="ARBA" id="ARBA00022692"/>
    </source>
</evidence>
<feature type="transmembrane region" description="Helical" evidence="7">
    <location>
        <begin position="179"/>
        <end position="205"/>
    </location>
</feature>
<gene>
    <name evidence="9" type="ORF">FOE78_22680</name>
</gene>
<dbReference type="Proteomes" id="UP000319263">
    <property type="component" value="Chromosome"/>
</dbReference>
<dbReference type="GO" id="GO:0015990">
    <property type="term" value="P:electron transport coupled proton transport"/>
    <property type="evidence" value="ECO:0007669"/>
    <property type="project" value="TreeGrafter"/>
</dbReference>
<keyword evidence="9" id="KW-0560">Oxidoreductase</keyword>
<dbReference type="InterPro" id="IPR010227">
    <property type="entry name" value="NADH_Q_OxRdtase_chainM/4"/>
</dbReference>
<dbReference type="NCBIfam" id="NF004500">
    <property type="entry name" value="PRK05846.1-4"/>
    <property type="match status" value="1"/>
</dbReference>
<dbReference type="GO" id="GO:0008137">
    <property type="term" value="F:NADH dehydrogenase (ubiquinone) activity"/>
    <property type="evidence" value="ECO:0007669"/>
    <property type="project" value="InterPro"/>
</dbReference>
<sequence length="518" mass="55639">MSFPWLTIIGLLPLIGGLAMIFVRGNAAKLTGLVFSLAVLVITIVLAISYHVGGGMQFTEQLTWIKQIGAHYALGLDGIGLTLVLLTAFLTPVVIIASWNDAELPHIGSKTADGEPVAPKWGPHTYVGLILAVEGFAMFAFLATDVFLFYLFFEVILIPMYFLIGGFGGTRRAFASAKFLLFGLFGGFVMLAAVIGLGIISAQAGDPSYLLSDLVKLNIDPTLERWLFIGFMIAFAIKAPMVPFHSWLPDSVEQNTPGGAIMLTGVMDKLGTFAMIRFCLQLFPDASKWATPVVLVLALISIIYGALMAIGSKDLMRLIGWTSVSHFGFIVLGIFAFTSQSATGATFYMLNHGLSAAALFLAAGFMMKRRGSRDISDFGGVVKATPLLAGLLMFAALTALGLPGLSTFVSEFMVLAGTFSRHPIYAVIATIGIVLAALYALIMYQRTATGVPGERVKEKFTEDLVGRERLALIPLVLVILVLGFFPKPFLAIIEPTVTTTLQHVGMTDPQPHVTEGGR</sequence>
<dbReference type="GO" id="GO:0003954">
    <property type="term" value="F:NADH dehydrogenase activity"/>
    <property type="evidence" value="ECO:0007669"/>
    <property type="project" value="TreeGrafter"/>
</dbReference>
<dbReference type="OrthoDB" id="9768329at2"/>
<comment type="subcellular location">
    <subcellularLocation>
        <location evidence="1">Endomembrane system</location>
        <topology evidence="1">Multi-pass membrane protein</topology>
    </subcellularLocation>
    <subcellularLocation>
        <location evidence="6">Membrane</location>
        <topology evidence="6">Multi-pass membrane protein</topology>
    </subcellularLocation>
</comment>
<dbReference type="GO" id="GO:0016020">
    <property type="term" value="C:membrane"/>
    <property type="evidence" value="ECO:0007669"/>
    <property type="project" value="UniProtKB-SubCell"/>
</dbReference>
<keyword evidence="4 7" id="KW-1133">Transmembrane helix</keyword>
<evidence type="ECO:0000256" key="4">
    <source>
        <dbReference type="ARBA" id="ARBA00022989"/>
    </source>
</evidence>
<comment type="similarity">
    <text evidence="2">Belongs to the complex I subunit 4 family.</text>
</comment>
<evidence type="ECO:0000256" key="1">
    <source>
        <dbReference type="ARBA" id="ARBA00004127"/>
    </source>
</evidence>
<evidence type="ECO:0000256" key="6">
    <source>
        <dbReference type="RuleBase" id="RU000320"/>
    </source>
</evidence>
<dbReference type="PANTHER" id="PTHR43507:SF1">
    <property type="entry name" value="NADH-UBIQUINONE OXIDOREDUCTASE CHAIN 4"/>
    <property type="match status" value="1"/>
</dbReference>
<dbReference type="GO" id="GO:0012505">
    <property type="term" value="C:endomembrane system"/>
    <property type="evidence" value="ECO:0007669"/>
    <property type="project" value="UniProtKB-SubCell"/>
</dbReference>
<feature type="transmembrane region" description="Helical" evidence="7">
    <location>
        <begin position="387"/>
        <end position="404"/>
    </location>
</feature>
<evidence type="ECO:0000256" key="2">
    <source>
        <dbReference type="ARBA" id="ARBA00009025"/>
    </source>
</evidence>
<dbReference type="Pfam" id="PF00361">
    <property type="entry name" value="Proton_antipo_M"/>
    <property type="match status" value="1"/>
</dbReference>
<feature type="transmembrane region" description="Helical" evidence="7">
    <location>
        <begin position="30"/>
        <end position="52"/>
    </location>
</feature>
<protein>
    <submittedName>
        <fullName evidence="9">NADH-quinone oxidoreductase subunit M</fullName>
        <ecNumber evidence="9">1.6.5.11</ecNumber>
    </submittedName>
</protein>
<feature type="transmembrane region" description="Helical" evidence="7">
    <location>
        <begin position="72"/>
        <end position="100"/>
    </location>
</feature>
<proteinExistence type="inferred from homology"/>
<accession>A0A516Q4K1</accession>
<evidence type="ECO:0000313" key="10">
    <source>
        <dbReference type="Proteomes" id="UP000319263"/>
    </source>
</evidence>
<feature type="transmembrane region" description="Helical" evidence="7">
    <location>
        <begin position="289"/>
        <end position="311"/>
    </location>
</feature>
<feature type="transmembrane region" description="Helical" evidence="7">
    <location>
        <begin position="260"/>
        <end position="283"/>
    </location>
</feature>
<dbReference type="PRINTS" id="PR01437">
    <property type="entry name" value="NUOXDRDTASE4"/>
</dbReference>
<dbReference type="EMBL" id="CP041692">
    <property type="protein sequence ID" value="QDP98338.1"/>
    <property type="molecule type" value="Genomic_DNA"/>
</dbReference>
<feature type="transmembrane region" description="Helical" evidence="7">
    <location>
        <begin position="464"/>
        <end position="485"/>
    </location>
</feature>
<feature type="transmembrane region" description="Helical" evidence="7">
    <location>
        <begin position="6"/>
        <end position="23"/>
    </location>
</feature>
<keyword evidence="5 7" id="KW-0472">Membrane</keyword>
<name>A0A516Q4K1_9ACTN</name>
<reference evidence="9 10" key="1">
    <citation type="submission" date="2019-07" db="EMBL/GenBank/DDBJ databases">
        <title>Microlunatus dokdonensis sp. nov. isolated from the rhizospheric soil of the wild plant Elymus tsukushiensis.</title>
        <authorList>
            <person name="Ghim S.-Y."/>
            <person name="Hwang Y.-J."/>
            <person name="Son J.-S."/>
            <person name="Shin J.-H."/>
        </authorList>
    </citation>
    <scope>NUCLEOTIDE SEQUENCE [LARGE SCALE GENOMIC DNA]</scope>
    <source>
        <strain evidence="9 10">KUDC0627</strain>
    </source>
</reference>